<dbReference type="EMBL" id="JBBMEI010000121">
    <property type="protein sequence ID" value="MEQ2360287.1"/>
    <property type="molecule type" value="Genomic_DNA"/>
</dbReference>
<dbReference type="SUPFAM" id="SSF51261">
    <property type="entry name" value="Duplicated hybrid motif"/>
    <property type="match status" value="1"/>
</dbReference>
<protein>
    <submittedName>
        <fullName evidence="3">M23 family metallopeptidase</fullName>
        <ecNumber evidence="3">3.4.-.-</ecNumber>
    </submittedName>
</protein>
<dbReference type="Proteomes" id="UP001446032">
    <property type="component" value="Unassembled WGS sequence"/>
</dbReference>
<evidence type="ECO:0000313" key="4">
    <source>
        <dbReference type="Proteomes" id="UP001446032"/>
    </source>
</evidence>
<dbReference type="Pfam" id="PF01551">
    <property type="entry name" value="Peptidase_M23"/>
    <property type="match status" value="1"/>
</dbReference>
<keyword evidence="3" id="KW-0378">Hydrolase</keyword>
<dbReference type="InterPro" id="IPR016047">
    <property type="entry name" value="M23ase_b-sheet_dom"/>
</dbReference>
<comment type="caution">
    <text evidence="3">The sequence shown here is derived from an EMBL/GenBank/DDBJ whole genome shotgun (WGS) entry which is preliminary data.</text>
</comment>
<gene>
    <name evidence="3" type="ORF">WMO75_18590</name>
</gene>
<feature type="region of interest" description="Disordered" evidence="1">
    <location>
        <begin position="41"/>
        <end position="60"/>
    </location>
</feature>
<feature type="domain" description="M23ase beta-sheet core" evidence="2">
    <location>
        <begin position="177"/>
        <end position="271"/>
    </location>
</feature>
<evidence type="ECO:0000259" key="2">
    <source>
        <dbReference type="Pfam" id="PF01551"/>
    </source>
</evidence>
<dbReference type="InterPro" id="IPR050570">
    <property type="entry name" value="Cell_wall_metabolism_enzyme"/>
</dbReference>
<name>A0ABV1AR54_9FIRM</name>
<keyword evidence="4" id="KW-1185">Reference proteome</keyword>
<sequence length="276" mass="29532">MTKNRIVKYAANTALLAVLAAAGIGVYQIGTYTPDKEIQGELQTDQSEDTEETPMVDADTSLVDAEISDTTGQNDTAEEKIARTLTDSTDSSEKTSDSVSTNEVTTETANAANAVEDSMTDQEKVTDVSASALSAPKLSFSEDTLMEWPVHGTILLDYNMDQTVYFPTLDQYKLSPAIAVQAVEGAPVTAAADGTVYSIEEDAQTGTTLTMELGSGYQAVYGQLKDLCVEEGDTVTEGTVIGYVSAPTKYYSKEGNNLYFAMKKDGKPIDPIAYLP</sequence>
<dbReference type="PANTHER" id="PTHR21666:SF270">
    <property type="entry name" value="MUREIN HYDROLASE ACTIVATOR ENVC"/>
    <property type="match status" value="1"/>
</dbReference>
<dbReference type="InterPro" id="IPR011055">
    <property type="entry name" value="Dup_hybrid_motif"/>
</dbReference>
<dbReference type="GO" id="GO:0016787">
    <property type="term" value="F:hydrolase activity"/>
    <property type="evidence" value="ECO:0007669"/>
    <property type="project" value="UniProtKB-KW"/>
</dbReference>
<dbReference type="Gene3D" id="2.70.70.10">
    <property type="entry name" value="Glucose Permease (Domain IIA)"/>
    <property type="match status" value="1"/>
</dbReference>
<feature type="region of interest" description="Disordered" evidence="1">
    <location>
        <begin position="67"/>
        <end position="122"/>
    </location>
</feature>
<evidence type="ECO:0000313" key="3">
    <source>
        <dbReference type="EMBL" id="MEQ2360287.1"/>
    </source>
</evidence>
<proteinExistence type="predicted"/>
<feature type="compositionally biased region" description="Low complexity" evidence="1">
    <location>
        <begin position="97"/>
        <end position="117"/>
    </location>
</feature>
<evidence type="ECO:0000256" key="1">
    <source>
        <dbReference type="SAM" id="MobiDB-lite"/>
    </source>
</evidence>
<accession>A0ABV1AR54</accession>
<dbReference type="CDD" id="cd12797">
    <property type="entry name" value="M23_peptidase"/>
    <property type="match status" value="1"/>
</dbReference>
<dbReference type="RefSeq" id="WP_022213441.1">
    <property type="nucleotide sequence ID" value="NZ_JBBMEI010000121.1"/>
</dbReference>
<organism evidence="3 4">
    <name type="scientific">Blautia intestinihominis</name>
    <dbReference type="NCBI Taxonomy" id="3133152"/>
    <lineage>
        <taxon>Bacteria</taxon>
        <taxon>Bacillati</taxon>
        <taxon>Bacillota</taxon>
        <taxon>Clostridia</taxon>
        <taxon>Lachnospirales</taxon>
        <taxon>Lachnospiraceae</taxon>
        <taxon>Blautia</taxon>
    </lineage>
</organism>
<dbReference type="PANTHER" id="PTHR21666">
    <property type="entry name" value="PEPTIDASE-RELATED"/>
    <property type="match status" value="1"/>
</dbReference>
<reference evidence="3 4" key="1">
    <citation type="submission" date="2024-03" db="EMBL/GenBank/DDBJ databases">
        <title>Human intestinal bacterial collection.</title>
        <authorList>
            <person name="Pauvert C."/>
            <person name="Hitch T.C.A."/>
            <person name="Clavel T."/>
        </authorList>
    </citation>
    <scope>NUCLEOTIDE SEQUENCE [LARGE SCALE GENOMIC DNA]</scope>
    <source>
        <strain evidence="3 4">CLA-AA-H95</strain>
    </source>
</reference>
<dbReference type="EC" id="3.4.-.-" evidence="3"/>